<evidence type="ECO:0000313" key="1">
    <source>
        <dbReference type="EMBL" id="KKN52304.1"/>
    </source>
</evidence>
<sequence>MTIICKICGTKMYFVREDKEICYDCKGMMEAFEEISKLIDFKELGPIKIFEIGYKAGYEQGAEDNSTY</sequence>
<organism evidence="1">
    <name type="scientific">marine sediment metagenome</name>
    <dbReference type="NCBI Taxonomy" id="412755"/>
    <lineage>
        <taxon>unclassified sequences</taxon>
        <taxon>metagenomes</taxon>
        <taxon>ecological metagenomes</taxon>
    </lineage>
</organism>
<proteinExistence type="predicted"/>
<comment type="caution">
    <text evidence="1">The sequence shown here is derived from an EMBL/GenBank/DDBJ whole genome shotgun (WGS) entry which is preliminary data.</text>
</comment>
<accession>A0A0F9RBP4</accession>
<gene>
    <name evidence="1" type="ORF">LCGC14_0613990</name>
</gene>
<reference evidence="1" key="1">
    <citation type="journal article" date="2015" name="Nature">
        <title>Complex archaea that bridge the gap between prokaryotes and eukaryotes.</title>
        <authorList>
            <person name="Spang A."/>
            <person name="Saw J.H."/>
            <person name="Jorgensen S.L."/>
            <person name="Zaremba-Niedzwiedzka K."/>
            <person name="Martijn J."/>
            <person name="Lind A.E."/>
            <person name="van Eijk R."/>
            <person name="Schleper C."/>
            <person name="Guy L."/>
            <person name="Ettema T.J."/>
        </authorList>
    </citation>
    <scope>NUCLEOTIDE SEQUENCE</scope>
</reference>
<name>A0A0F9RBP4_9ZZZZ</name>
<dbReference type="AlphaFoldDB" id="A0A0F9RBP4"/>
<dbReference type="EMBL" id="LAZR01001025">
    <property type="protein sequence ID" value="KKN52304.1"/>
    <property type="molecule type" value="Genomic_DNA"/>
</dbReference>
<protein>
    <submittedName>
        <fullName evidence="1">Uncharacterized protein</fullName>
    </submittedName>
</protein>